<gene>
    <name evidence="4" type="ordered locus">Nhal_3354</name>
</gene>
<dbReference type="Proteomes" id="UP000001844">
    <property type="component" value="Chromosome"/>
</dbReference>
<dbReference type="PANTHER" id="PTHR30469">
    <property type="entry name" value="MULTIDRUG RESISTANCE PROTEIN MDTA"/>
    <property type="match status" value="1"/>
</dbReference>
<dbReference type="EMBL" id="CP001798">
    <property type="protein sequence ID" value="ADE16391.1"/>
    <property type="molecule type" value="Genomic_DNA"/>
</dbReference>
<dbReference type="GO" id="GO:0015562">
    <property type="term" value="F:efflux transmembrane transporter activity"/>
    <property type="evidence" value="ECO:0007669"/>
    <property type="project" value="TreeGrafter"/>
</dbReference>
<comment type="similarity">
    <text evidence="1">Belongs to the membrane fusion protein (MFP) (TC 8.A.1) family.</text>
</comment>
<dbReference type="eggNOG" id="COG0845">
    <property type="taxonomic scope" value="Bacteria"/>
</dbReference>
<dbReference type="AlphaFoldDB" id="D5C0R8"/>
<evidence type="ECO:0000313" key="5">
    <source>
        <dbReference type="Proteomes" id="UP000001844"/>
    </source>
</evidence>
<organism evidence="4 5">
    <name type="scientific">Nitrosococcus halophilus (strain Nc4)</name>
    <dbReference type="NCBI Taxonomy" id="472759"/>
    <lineage>
        <taxon>Bacteria</taxon>
        <taxon>Pseudomonadati</taxon>
        <taxon>Pseudomonadota</taxon>
        <taxon>Gammaproteobacteria</taxon>
        <taxon>Chromatiales</taxon>
        <taxon>Chromatiaceae</taxon>
        <taxon>Nitrosococcus</taxon>
    </lineage>
</organism>
<reference evidence="5" key="1">
    <citation type="submission" date="2010-04" db="EMBL/GenBank/DDBJ databases">
        <title>Complete genome sequence of Nitrosococcus halophilus Nc4, a salt-adapted, aerobic obligate ammonia-oxidizing sulfur purple bacterium.</title>
        <authorList>
            <consortium name="US DOE Joint Genome Institute"/>
            <person name="Campbell M.A."/>
            <person name="Malfatti S.A."/>
            <person name="Chain P.S.G."/>
            <person name="Heidelberg J.F."/>
            <person name="Ward B.B."/>
            <person name="Klotz M.G."/>
        </authorList>
    </citation>
    <scope>NUCLEOTIDE SEQUENCE [LARGE SCALE GENOMIC DNA]</scope>
    <source>
        <strain evidence="5">Nc4</strain>
    </source>
</reference>
<dbReference type="Pfam" id="PF25954">
    <property type="entry name" value="Beta-barrel_RND_2"/>
    <property type="match status" value="1"/>
</dbReference>
<dbReference type="Gene3D" id="2.40.30.170">
    <property type="match status" value="1"/>
</dbReference>
<sequence length="383" mass="41939">MSRRLIGLLLVLTGISFLVWYLNRPEPIPVALSTVERGLVEATVVNTRAGTIKACRRAGLSPPAGGQVDQLTVKEGDQVKAGQLLLELWNNDLEAEVQLAEKQAKASTAQAEEACVRARVAEKEAQRLLQLQKRSLISEELVDRAVGDAQARRAACHAAQARAEVSEAQMAVNRAVLARTLLYAPFDGIVAEVNAELGAFVTPSPTGVPTLPAIDLIDRSCLYVSAPIDEVDAPTIRPGMPTRITLDAFRDRVFPGVVRRVAPYVLDIEKQARTVDVEAEFSRPQDTERLLPGYSADVEVILERHEDVLRVPTHALRVGHRVLLYQPETGRLEERQIEPGLANWEFTEIQSGLKAGDSIVLSIDREGIEPGALVRPEEKNSLP</sequence>
<dbReference type="InterPro" id="IPR006143">
    <property type="entry name" value="RND_pump_MFP"/>
</dbReference>
<dbReference type="InterPro" id="IPR058792">
    <property type="entry name" value="Beta-barrel_RND_2"/>
</dbReference>
<dbReference type="Gene3D" id="2.40.50.100">
    <property type="match status" value="1"/>
</dbReference>
<keyword evidence="5" id="KW-1185">Reference proteome</keyword>
<evidence type="ECO:0000256" key="1">
    <source>
        <dbReference type="ARBA" id="ARBA00009477"/>
    </source>
</evidence>
<evidence type="ECO:0000259" key="3">
    <source>
        <dbReference type="Pfam" id="PF25954"/>
    </source>
</evidence>
<proteinExistence type="inferred from homology"/>
<dbReference type="InterPro" id="IPR058625">
    <property type="entry name" value="MdtA-like_BSH"/>
</dbReference>
<dbReference type="GO" id="GO:1990281">
    <property type="term" value="C:efflux pump complex"/>
    <property type="evidence" value="ECO:0007669"/>
    <property type="project" value="TreeGrafter"/>
</dbReference>
<dbReference type="STRING" id="472759.Nhal_3354"/>
<dbReference type="Pfam" id="PF25917">
    <property type="entry name" value="BSH_RND"/>
    <property type="match status" value="1"/>
</dbReference>
<name>D5C0R8_NITHN</name>
<evidence type="ECO:0000313" key="4">
    <source>
        <dbReference type="EMBL" id="ADE16391.1"/>
    </source>
</evidence>
<feature type="domain" description="Multidrug resistance protein MdtA-like barrel-sandwich hybrid" evidence="2">
    <location>
        <begin position="60"/>
        <end position="202"/>
    </location>
</feature>
<dbReference type="Gene3D" id="2.40.420.20">
    <property type="match status" value="1"/>
</dbReference>
<accession>D5C0R8</accession>
<dbReference type="HOGENOM" id="CLU_018816_14_1_6"/>
<dbReference type="KEGG" id="nhl:Nhal_3354"/>
<feature type="domain" description="CusB-like beta-barrel" evidence="3">
    <location>
        <begin position="224"/>
        <end position="300"/>
    </location>
</feature>
<dbReference type="RefSeq" id="WP_013034240.1">
    <property type="nucleotide sequence ID" value="NC_013960.1"/>
</dbReference>
<dbReference type="NCBIfam" id="TIGR01730">
    <property type="entry name" value="RND_mfp"/>
    <property type="match status" value="1"/>
</dbReference>
<protein>
    <submittedName>
        <fullName evidence="4">Efflux transporter, RND family, MFP subunit</fullName>
    </submittedName>
</protein>
<evidence type="ECO:0000259" key="2">
    <source>
        <dbReference type="Pfam" id="PF25917"/>
    </source>
</evidence>
<dbReference type="SUPFAM" id="SSF111369">
    <property type="entry name" value="HlyD-like secretion proteins"/>
    <property type="match status" value="1"/>
</dbReference>